<dbReference type="Gene3D" id="3.40.120.10">
    <property type="entry name" value="Alpha-D-Glucose-1,6-Bisphosphate, subunit A, domain 3"/>
    <property type="match status" value="3"/>
</dbReference>
<dbReference type="InterPro" id="IPR016055">
    <property type="entry name" value="A-D-PHexomutase_a/b/a-I/II/III"/>
</dbReference>
<dbReference type="PANTHER" id="PTHR43771">
    <property type="entry name" value="PHOSPHOMANNOMUTASE"/>
    <property type="match status" value="1"/>
</dbReference>
<evidence type="ECO:0000256" key="2">
    <source>
        <dbReference type="ARBA" id="ARBA00010231"/>
    </source>
</evidence>
<dbReference type="InterPro" id="IPR005845">
    <property type="entry name" value="A-D-PHexomutase_a/b/a-II"/>
</dbReference>
<evidence type="ECO:0000256" key="4">
    <source>
        <dbReference type="ARBA" id="ARBA00022723"/>
    </source>
</evidence>
<evidence type="ECO:0000259" key="7">
    <source>
        <dbReference type="Pfam" id="PF02878"/>
    </source>
</evidence>
<dbReference type="InterPro" id="IPR005841">
    <property type="entry name" value="Alpha-D-phosphohexomutase_SF"/>
</dbReference>
<dbReference type="CDD" id="cd03089">
    <property type="entry name" value="PMM_PGM"/>
    <property type="match status" value="1"/>
</dbReference>
<protein>
    <recommendedName>
        <fullName evidence="12">Phosphomannomutase</fullName>
    </recommendedName>
</protein>
<keyword evidence="6" id="KW-0413">Isomerase</keyword>
<keyword evidence="5" id="KW-0460">Magnesium</keyword>
<dbReference type="PRINTS" id="PR00509">
    <property type="entry name" value="PGMPMM"/>
</dbReference>
<dbReference type="PANTHER" id="PTHR43771:SF2">
    <property type="entry name" value="PHOSPHOMANNOMUTASE_PHOSPHOGLUCOMUTASE"/>
    <property type="match status" value="1"/>
</dbReference>
<feature type="domain" description="Alpha-D-phosphohexomutase alpha/beta/alpha" evidence="9">
    <location>
        <begin position="258"/>
        <end position="367"/>
    </location>
</feature>
<dbReference type="STRING" id="1797989.A3H66_00150"/>
<reference evidence="10 11" key="1">
    <citation type="journal article" date="2016" name="Nat. Commun.">
        <title>Thousands of microbial genomes shed light on interconnected biogeochemical processes in an aquifer system.</title>
        <authorList>
            <person name="Anantharaman K."/>
            <person name="Brown C.T."/>
            <person name="Hug L.A."/>
            <person name="Sharon I."/>
            <person name="Castelle C.J."/>
            <person name="Probst A.J."/>
            <person name="Thomas B.C."/>
            <person name="Singh A."/>
            <person name="Wilkins M.J."/>
            <person name="Karaoz U."/>
            <person name="Brodie E.L."/>
            <person name="Williams K.H."/>
            <person name="Hubbard S.S."/>
            <person name="Banfield J.F."/>
        </authorList>
    </citation>
    <scope>NUCLEOTIDE SEQUENCE [LARGE SCALE GENOMIC DNA]</scope>
</reference>
<dbReference type="AlphaFoldDB" id="A0A1F5SAH9"/>
<comment type="cofactor">
    <cofactor evidence="1">
        <name>Mg(2+)</name>
        <dbReference type="ChEBI" id="CHEBI:18420"/>
    </cofactor>
</comment>
<comment type="similarity">
    <text evidence="2">Belongs to the phosphohexose mutase family.</text>
</comment>
<dbReference type="InterPro" id="IPR036900">
    <property type="entry name" value="A-D-PHexomutase_C_sf"/>
</dbReference>
<evidence type="ECO:0000256" key="6">
    <source>
        <dbReference type="ARBA" id="ARBA00023235"/>
    </source>
</evidence>
<name>A0A1F5SAH9_9BACT</name>
<organism evidence="10 11">
    <name type="scientific">Candidatus Falkowbacteria bacterium RIFCSPLOWO2_02_FULL_45_21</name>
    <dbReference type="NCBI Taxonomy" id="1797989"/>
    <lineage>
        <taxon>Bacteria</taxon>
        <taxon>Candidatus Falkowiibacteriota</taxon>
    </lineage>
</organism>
<accession>A0A1F5SAH9</accession>
<feature type="domain" description="Alpha-D-phosphohexomutase alpha/beta/alpha" evidence="8">
    <location>
        <begin position="156"/>
        <end position="252"/>
    </location>
</feature>
<dbReference type="Proteomes" id="UP000178783">
    <property type="component" value="Unassembled WGS sequence"/>
</dbReference>
<sequence>MQINPNIFRGYDLRGIAGQDLTPKIVEHLGRAHGTYLKRQGITRALISRDSRLTSAEYSENLIKGFNWAGLDTVDIGLNLVGTFYWAQYYLDIKGGAFVTASHNPADYNGFKFAIDFSETLISDGVQELRRLVEQENYEKGKQAGRNKIMDVRQAYFNDILKRLPFDQKFKIVIDASCATAGSVAPNLLKQAGCEVIESNCRLDPSFPLGTPDPTESRVAERLSRKVILEKADLGFSYDPDGDRIGIVDNRGQIIWNDCLVALFAIDVLSDHPGAKIMFNTLCSRLVPETIKKYGGQPFMWRTGHSFLKKKNQEVKAAFIGELSGHFFFSADFYNHDDGLYSTLRLLRYLSRTKQTLAQAMAVLPKYISSPEIKVGCRDEIKVGLMKKIAEKLRADHPQAEVIDDQRAGDGVRLDLNDSMFVIRYSQNGPYLTVKFEALASTKYNKLKNYIKNLLHSYAEIDWSFGVNVESLK</sequence>
<dbReference type="GO" id="GO:0016868">
    <property type="term" value="F:intramolecular phosphotransferase activity"/>
    <property type="evidence" value="ECO:0007669"/>
    <property type="project" value="InterPro"/>
</dbReference>
<comment type="caution">
    <text evidence="10">The sequence shown here is derived from an EMBL/GenBank/DDBJ whole genome shotgun (WGS) entry which is preliminary data.</text>
</comment>
<dbReference type="Gene3D" id="3.30.310.50">
    <property type="entry name" value="Alpha-D-phosphohexomutase, C-terminal domain"/>
    <property type="match status" value="1"/>
</dbReference>
<dbReference type="GO" id="GO:0046872">
    <property type="term" value="F:metal ion binding"/>
    <property type="evidence" value="ECO:0007669"/>
    <property type="project" value="UniProtKB-KW"/>
</dbReference>
<dbReference type="GO" id="GO:0005975">
    <property type="term" value="P:carbohydrate metabolic process"/>
    <property type="evidence" value="ECO:0007669"/>
    <property type="project" value="InterPro"/>
</dbReference>
<evidence type="ECO:0000256" key="5">
    <source>
        <dbReference type="ARBA" id="ARBA00022842"/>
    </source>
</evidence>
<keyword evidence="3" id="KW-0597">Phosphoprotein</keyword>
<proteinExistence type="inferred from homology"/>
<evidence type="ECO:0000256" key="3">
    <source>
        <dbReference type="ARBA" id="ARBA00022553"/>
    </source>
</evidence>
<dbReference type="SUPFAM" id="SSF55957">
    <property type="entry name" value="Phosphoglucomutase, C-terminal domain"/>
    <property type="match status" value="1"/>
</dbReference>
<dbReference type="Pfam" id="PF02880">
    <property type="entry name" value="PGM_PMM_III"/>
    <property type="match status" value="1"/>
</dbReference>
<dbReference type="SUPFAM" id="SSF53738">
    <property type="entry name" value="Phosphoglucomutase, first 3 domains"/>
    <property type="match status" value="3"/>
</dbReference>
<dbReference type="Pfam" id="PF02879">
    <property type="entry name" value="PGM_PMM_II"/>
    <property type="match status" value="1"/>
</dbReference>
<evidence type="ECO:0000313" key="11">
    <source>
        <dbReference type="Proteomes" id="UP000178783"/>
    </source>
</evidence>
<keyword evidence="4" id="KW-0479">Metal-binding</keyword>
<evidence type="ECO:0008006" key="12">
    <source>
        <dbReference type="Google" id="ProtNLM"/>
    </source>
</evidence>
<gene>
    <name evidence="10" type="ORF">A3H66_00150</name>
</gene>
<evidence type="ECO:0000259" key="9">
    <source>
        <dbReference type="Pfam" id="PF02880"/>
    </source>
</evidence>
<dbReference type="EMBL" id="MFFW01000055">
    <property type="protein sequence ID" value="OGF23725.1"/>
    <property type="molecule type" value="Genomic_DNA"/>
</dbReference>
<dbReference type="InterPro" id="IPR005846">
    <property type="entry name" value="A-D-PHexomutase_a/b/a-III"/>
</dbReference>
<feature type="domain" description="Alpha-D-phosphohexomutase alpha/beta/alpha" evidence="7">
    <location>
        <begin position="6"/>
        <end position="137"/>
    </location>
</feature>
<evidence type="ECO:0000256" key="1">
    <source>
        <dbReference type="ARBA" id="ARBA00001946"/>
    </source>
</evidence>
<evidence type="ECO:0000259" key="8">
    <source>
        <dbReference type="Pfam" id="PF02879"/>
    </source>
</evidence>
<evidence type="ECO:0000313" key="10">
    <source>
        <dbReference type="EMBL" id="OGF23725.1"/>
    </source>
</evidence>
<dbReference type="InterPro" id="IPR005844">
    <property type="entry name" value="A-D-PHexomutase_a/b/a-I"/>
</dbReference>
<dbReference type="Pfam" id="PF02878">
    <property type="entry name" value="PGM_PMM_I"/>
    <property type="match status" value="1"/>
</dbReference>